<dbReference type="GO" id="GO:0004049">
    <property type="term" value="F:anthranilate synthase activity"/>
    <property type="evidence" value="ECO:0007669"/>
    <property type="project" value="TreeGrafter"/>
</dbReference>
<evidence type="ECO:0000256" key="1">
    <source>
        <dbReference type="ARBA" id="ARBA00022962"/>
    </source>
</evidence>
<dbReference type="GO" id="GO:0000162">
    <property type="term" value="P:L-tryptophan biosynthetic process"/>
    <property type="evidence" value="ECO:0007669"/>
    <property type="project" value="TreeGrafter"/>
</dbReference>
<dbReference type="InterPro" id="IPR017926">
    <property type="entry name" value="GATASE"/>
</dbReference>
<keyword evidence="4" id="KW-1185">Reference proteome</keyword>
<dbReference type="NCBIfam" id="TIGR00566">
    <property type="entry name" value="trpG_papA"/>
    <property type="match status" value="1"/>
</dbReference>
<dbReference type="PROSITE" id="PS51273">
    <property type="entry name" value="GATASE_TYPE_1"/>
    <property type="match status" value="1"/>
</dbReference>
<dbReference type="Pfam" id="PF00117">
    <property type="entry name" value="GATase"/>
    <property type="match status" value="1"/>
</dbReference>
<dbReference type="eggNOG" id="COG0512">
    <property type="taxonomic scope" value="Bacteria"/>
</dbReference>
<evidence type="ECO:0000313" key="3">
    <source>
        <dbReference type="EMBL" id="EDM78328.1"/>
    </source>
</evidence>
<accession>A6G752</accession>
<name>A6G752_9BACT</name>
<dbReference type="CDD" id="cd01743">
    <property type="entry name" value="GATase1_Anthranilate_Synthase"/>
    <property type="match status" value="1"/>
</dbReference>
<dbReference type="PRINTS" id="PR00099">
    <property type="entry name" value="CPSGATASE"/>
</dbReference>
<dbReference type="InterPro" id="IPR029062">
    <property type="entry name" value="Class_I_gatase-like"/>
</dbReference>
<gene>
    <name evidence="3" type="ORF">PPSIR1_09116</name>
</gene>
<dbReference type="RefSeq" id="WP_006972547.1">
    <property type="nucleotide sequence ID" value="NZ_ABCS01000032.1"/>
</dbReference>
<sequence length="227" mass="24357">MSPVGEGGRRFSPPEGASARATEIAGEAVSVAGARVLVVDNYDSFTFNLVQYLLELGAVVDVYRNDAITAQQVLADGPSHLLLSPGPGRPEDSGVCQDLCRLVVDAQRCLEPLPTLGVCLGHQTLCEVHGATVERAGRIMHGKRSPIVHDGSGLYAGLPSPHEATRYHSLIVDEATLPASLVAVARTPEGELMAVRHESRPVFGVQYHPESILTEWGHRLLLNFLRA</sequence>
<dbReference type="Proteomes" id="UP000005801">
    <property type="component" value="Unassembled WGS sequence"/>
</dbReference>
<dbReference type="FunFam" id="3.40.50.880:FF:000003">
    <property type="entry name" value="Anthranilate synthase component II"/>
    <property type="match status" value="1"/>
</dbReference>
<dbReference type="Gene3D" id="3.40.50.880">
    <property type="match status" value="1"/>
</dbReference>
<organism evidence="3 4">
    <name type="scientific">Plesiocystis pacifica SIR-1</name>
    <dbReference type="NCBI Taxonomy" id="391625"/>
    <lineage>
        <taxon>Bacteria</taxon>
        <taxon>Pseudomonadati</taxon>
        <taxon>Myxococcota</taxon>
        <taxon>Polyangia</taxon>
        <taxon>Nannocystales</taxon>
        <taxon>Nannocystaceae</taxon>
        <taxon>Plesiocystis</taxon>
    </lineage>
</organism>
<evidence type="ECO:0000259" key="2">
    <source>
        <dbReference type="Pfam" id="PF00117"/>
    </source>
</evidence>
<dbReference type="STRING" id="391625.PPSIR1_09116"/>
<keyword evidence="3" id="KW-0808">Transferase</keyword>
<evidence type="ECO:0000313" key="4">
    <source>
        <dbReference type="Proteomes" id="UP000005801"/>
    </source>
</evidence>
<dbReference type="PRINTS" id="PR00097">
    <property type="entry name" value="ANTSNTHASEII"/>
</dbReference>
<keyword evidence="1 3" id="KW-0315">Glutamine amidotransferase</keyword>
<comment type="caution">
    <text evidence="3">The sequence shown here is derived from an EMBL/GenBank/DDBJ whole genome shotgun (WGS) entry which is preliminary data.</text>
</comment>
<dbReference type="PANTHER" id="PTHR43418">
    <property type="entry name" value="MULTIFUNCTIONAL TRYPTOPHAN BIOSYNTHESIS PROTEIN-RELATED"/>
    <property type="match status" value="1"/>
</dbReference>
<feature type="domain" description="Glutamine amidotransferase" evidence="2">
    <location>
        <begin position="37"/>
        <end position="225"/>
    </location>
</feature>
<proteinExistence type="predicted"/>
<dbReference type="PRINTS" id="PR00096">
    <property type="entry name" value="GATASE"/>
</dbReference>
<dbReference type="OrthoDB" id="9786812at2"/>
<protein>
    <submittedName>
        <fullName evidence="3">Glutamine amidotransferase of anthranilate synthase or para-aminobenzoate synthase</fullName>
    </submittedName>
</protein>
<reference evidence="3 4" key="1">
    <citation type="submission" date="2007-06" db="EMBL/GenBank/DDBJ databases">
        <authorList>
            <person name="Shimkets L."/>
            <person name="Ferriera S."/>
            <person name="Johnson J."/>
            <person name="Kravitz S."/>
            <person name="Beeson K."/>
            <person name="Sutton G."/>
            <person name="Rogers Y.-H."/>
            <person name="Friedman R."/>
            <person name="Frazier M."/>
            <person name="Venter J.C."/>
        </authorList>
    </citation>
    <scope>NUCLEOTIDE SEQUENCE [LARGE SCALE GENOMIC DNA]</scope>
    <source>
        <strain evidence="3 4">SIR-1</strain>
    </source>
</reference>
<dbReference type="EMBL" id="ABCS01000032">
    <property type="protein sequence ID" value="EDM78328.1"/>
    <property type="molecule type" value="Genomic_DNA"/>
</dbReference>
<dbReference type="PANTHER" id="PTHR43418:SF4">
    <property type="entry name" value="MULTIFUNCTIONAL TRYPTOPHAN BIOSYNTHESIS PROTEIN"/>
    <property type="match status" value="1"/>
</dbReference>
<dbReference type="AlphaFoldDB" id="A6G752"/>
<dbReference type="GO" id="GO:0016740">
    <property type="term" value="F:transferase activity"/>
    <property type="evidence" value="ECO:0007669"/>
    <property type="project" value="UniProtKB-KW"/>
</dbReference>
<dbReference type="InterPro" id="IPR050472">
    <property type="entry name" value="Anth_synth/Amidotransfase"/>
</dbReference>
<dbReference type="GO" id="GO:0005829">
    <property type="term" value="C:cytosol"/>
    <property type="evidence" value="ECO:0007669"/>
    <property type="project" value="TreeGrafter"/>
</dbReference>
<dbReference type="InterPro" id="IPR006221">
    <property type="entry name" value="TrpG/PapA_dom"/>
</dbReference>
<dbReference type="SUPFAM" id="SSF52317">
    <property type="entry name" value="Class I glutamine amidotransferase-like"/>
    <property type="match status" value="1"/>
</dbReference>